<protein>
    <submittedName>
        <fullName evidence="2">Uncharacterized protein</fullName>
    </submittedName>
</protein>
<feature type="transmembrane region" description="Helical" evidence="1">
    <location>
        <begin position="56"/>
        <end position="78"/>
    </location>
</feature>
<keyword evidence="1" id="KW-0812">Transmembrane</keyword>
<reference evidence="2 3" key="1">
    <citation type="journal article" date="2022" name="Environ. Microbiol. Rep.">
        <title>Eco-phylogenetic analyses reveal divergent evolution of vitamin B12 metabolism in the marine bacterial family 'Psychromonadaceae'.</title>
        <authorList>
            <person name="Jin X."/>
            <person name="Yang Y."/>
            <person name="Cao H."/>
            <person name="Gao B."/>
            <person name="Zhao Z."/>
        </authorList>
    </citation>
    <scope>NUCLEOTIDE SEQUENCE [LARGE SCALE GENOMIC DNA]</scope>
    <source>
        <strain evidence="2 3">MKS20</strain>
    </source>
</reference>
<name>A0ABS8WAI4_9GAMM</name>
<evidence type="ECO:0000313" key="2">
    <source>
        <dbReference type="EMBL" id="MCE2595238.1"/>
    </source>
</evidence>
<feature type="transmembrane region" description="Helical" evidence="1">
    <location>
        <begin position="12"/>
        <end position="29"/>
    </location>
</feature>
<keyword evidence="1" id="KW-0472">Membrane</keyword>
<proteinExistence type="predicted"/>
<evidence type="ECO:0000256" key="1">
    <source>
        <dbReference type="SAM" id="Phobius"/>
    </source>
</evidence>
<gene>
    <name evidence="2" type="ORF">K6Y31_10470</name>
</gene>
<dbReference type="EMBL" id="JAIMJA010000009">
    <property type="protein sequence ID" value="MCE2595238.1"/>
    <property type="molecule type" value="Genomic_DNA"/>
</dbReference>
<accession>A0ABS8WAI4</accession>
<evidence type="ECO:0000313" key="3">
    <source>
        <dbReference type="Proteomes" id="UP001201273"/>
    </source>
</evidence>
<comment type="caution">
    <text evidence="2">The sequence shown here is derived from an EMBL/GenBank/DDBJ whole genome shotgun (WGS) entry which is preliminary data.</text>
</comment>
<organism evidence="2 3">
    <name type="scientific">Motilimonas cestriensis</name>
    <dbReference type="NCBI Taxonomy" id="2742685"/>
    <lineage>
        <taxon>Bacteria</taxon>
        <taxon>Pseudomonadati</taxon>
        <taxon>Pseudomonadota</taxon>
        <taxon>Gammaproteobacteria</taxon>
        <taxon>Alteromonadales</taxon>
        <taxon>Alteromonadales genera incertae sedis</taxon>
        <taxon>Motilimonas</taxon>
    </lineage>
</organism>
<dbReference type="Proteomes" id="UP001201273">
    <property type="component" value="Unassembled WGS sequence"/>
</dbReference>
<keyword evidence="1" id="KW-1133">Transmembrane helix</keyword>
<keyword evidence="3" id="KW-1185">Reference proteome</keyword>
<sequence>MWTEILTIAEPVALLFGVALVLIGCFTYSRRKSDYLAPVKIFFNQVDDLSVAEYKFIRSGVIFLLLAVIFRFISLTFFL</sequence>
<dbReference type="RefSeq" id="WP_233052731.1">
    <property type="nucleotide sequence ID" value="NZ_JAIMJA010000009.1"/>
</dbReference>